<dbReference type="Proteomes" id="UP001144978">
    <property type="component" value="Unassembled WGS sequence"/>
</dbReference>
<organism evidence="1 2">
    <name type="scientific">Trametes sanguinea</name>
    <dbReference type="NCBI Taxonomy" id="158606"/>
    <lineage>
        <taxon>Eukaryota</taxon>
        <taxon>Fungi</taxon>
        <taxon>Dikarya</taxon>
        <taxon>Basidiomycota</taxon>
        <taxon>Agaricomycotina</taxon>
        <taxon>Agaricomycetes</taxon>
        <taxon>Polyporales</taxon>
        <taxon>Polyporaceae</taxon>
        <taxon>Trametes</taxon>
    </lineage>
</organism>
<evidence type="ECO:0000313" key="2">
    <source>
        <dbReference type="Proteomes" id="UP001144978"/>
    </source>
</evidence>
<dbReference type="EMBL" id="JANSHE010005804">
    <property type="protein sequence ID" value="KAJ2969254.1"/>
    <property type="molecule type" value="Genomic_DNA"/>
</dbReference>
<gene>
    <name evidence="1" type="ORF">NUW54_g13007</name>
</gene>
<evidence type="ECO:0000313" key="1">
    <source>
        <dbReference type="EMBL" id="KAJ2969254.1"/>
    </source>
</evidence>
<comment type="caution">
    <text evidence="1">The sequence shown here is derived from an EMBL/GenBank/DDBJ whole genome shotgun (WGS) entry which is preliminary data.</text>
</comment>
<reference evidence="1" key="1">
    <citation type="submission" date="2022-08" db="EMBL/GenBank/DDBJ databases">
        <title>Genome Sequence of Pycnoporus sanguineus.</title>
        <authorList>
            <person name="Buettner E."/>
        </authorList>
    </citation>
    <scope>NUCLEOTIDE SEQUENCE</scope>
    <source>
        <strain evidence="1">CG-C14</strain>
    </source>
</reference>
<keyword evidence="2" id="KW-1185">Reference proteome</keyword>
<proteinExistence type="predicted"/>
<protein>
    <submittedName>
        <fullName evidence="1">Uncharacterized protein</fullName>
    </submittedName>
</protein>
<name>A0ACC1MR11_9APHY</name>
<sequence>MRKGAAFEWGPEQIAAQENLKRALASSPALCPIDYSSPAEVILAVDTSKIAIRHLLAQCNLEKPSAATLPNSGQLLSTTASSMAQTASLDDLPSLAIPQSRKMIQTGPTASTACSTSSTQQFLTSTPSHNTNLLSGDDCQPPCCHSLLTGHHLRRPTSSAGLPVPHNSLLPRRHLRASTPLLHPPCASFTSLSMVSNSSDMTHKAVTRSSSGHLSVWVSSHKPTMASNTELRLISQMPTVEMPAPLFACMHVDTMYLPKSGEVQYLLQGWCSLTSYIEAHAVRYENMHKITKWLFQDVLCRWGTLCKTVTTCDFDFKCGALVFLCNTTIKKALNRKMRLRYLRP</sequence>
<accession>A0ACC1MR11</accession>